<feature type="compositionally biased region" description="Basic and acidic residues" evidence="1">
    <location>
        <begin position="65"/>
        <end position="82"/>
    </location>
</feature>
<dbReference type="RefSeq" id="XP_067916958.1">
    <property type="nucleotide sequence ID" value="XM_068071065.1"/>
</dbReference>
<dbReference type="VEuPathDB" id="ToxoDB:CSUI_010964"/>
<feature type="compositionally biased region" description="Basic residues" evidence="1">
    <location>
        <begin position="83"/>
        <end position="92"/>
    </location>
</feature>
<keyword evidence="3" id="KW-1185">Reference proteome</keyword>
<dbReference type="Proteomes" id="UP000221165">
    <property type="component" value="Unassembled WGS sequence"/>
</dbReference>
<proteinExistence type="predicted"/>
<dbReference type="EMBL" id="MIGC01009050">
    <property type="protein sequence ID" value="PHJ15224.1"/>
    <property type="molecule type" value="Genomic_DNA"/>
</dbReference>
<name>A0A2C6KFP7_9APIC</name>
<gene>
    <name evidence="2" type="ORF">CSUI_010964</name>
</gene>
<evidence type="ECO:0000313" key="2">
    <source>
        <dbReference type="EMBL" id="PHJ15224.1"/>
    </source>
</evidence>
<evidence type="ECO:0000313" key="3">
    <source>
        <dbReference type="Proteomes" id="UP000221165"/>
    </source>
</evidence>
<dbReference type="AlphaFoldDB" id="A0A2C6KFP7"/>
<feature type="region of interest" description="Disordered" evidence="1">
    <location>
        <begin position="63"/>
        <end position="92"/>
    </location>
</feature>
<comment type="caution">
    <text evidence="2">The sequence shown here is derived from an EMBL/GenBank/DDBJ whole genome shotgun (WGS) entry which is preliminary data.</text>
</comment>
<evidence type="ECO:0000256" key="1">
    <source>
        <dbReference type="SAM" id="MobiDB-lite"/>
    </source>
</evidence>
<protein>
    <submittedName>
        <fullName evidence="2">Uncharacterized protein</fullName>
    </submittedName>
</protein>
<dbReference type="GeneID" id="94434276"/>
<organism evidence="2 3">
    <name type="scientific">Cystoisospora suis</name>
    <dbReference type="NCBI Taxonomy" id="483139"/>
    <lineage>
        <taxon>Eukaryota</taxon>
        <taxon>Sar</taxon>
        <taxon>Alveolata</taxon>
        <taxon>Apicomplexa</taxon>
        <taxon>Conoidasida</taxon>
        <taxon>Coccidia</taxon>
        <taxon>Eucoccidiorida</taxon>
        <taxon>Eimeriorina</taxon>
        <taxon>Sarcocystidae</taxon>
        <taxon>Cystoisospora</taxon>
    </lineage>
</organism>
<reference evidence="2 3" key="1">
    <citation type="journal article" date="2017" name="Int. J. Parasitol.">
        <title>The genome of the protozoan parasite Cystoisospora suis and a reverse vaccinology approach to identify vaccine candidates.</title>
        <authorList>
            <person name="Palmieri N."/>
            <person name="Shrestha A."/>
            <person name="Ruttkowski B."/>
            <person name="Beck T."/>
            <person name="Vogl C."/>
            <person name="Tomley F."/>
            <person name="Blake D.P."/>
            <person name="Joachim A."/>
        </authorList>
    </citation>
    <scope>NUCLEOTIDE SEQUENCE [LARGE SCALE GENOMIC DNA]</scope>
    <source>
        <strain evidence="2 3">Wien I</strain>
    </source>
</reference>
<accession>A0A2C6KFP7</accession>
<sequence length="92" mass="11066">MKTKKKNSFFSKFLYDRGVHLAPLITCIETNQNIQEEEGCVNMTRERPVMIILIILLRRGVPMSPDKERNEQGGERRVNERKKERRKRYWET</sequence>